<dbReference type="AlphaFoldDB" id="A0AA88GHG9"/>
<organism evidence="3 4">
    <name type="scientific">Naegleria lovaniensis</name>
    <name type="common">Amoeba</name>
    <dbReference type="NCBI Taxonomy" id="51637"/>
    <lineage>
        <taxon>Eukaryota</taxon>
        <taxon>Discoba</taxon>
        <taxon>Heterolobosea</taxon>
        <taxon>Tetramitia</taxon>
        <taxon>Eutetramitia</taxon>
        <taxon>Vahlkampfiidae</taxon>
        <taxon>Naegleria</taxon>
    </lineage>
</organism>
<keyword evidence="1" id="KW-0472">Membrane</keyword>
<comment type="caution">
    <text evidence="3">The sequence shown here is derived from an EMBL/GenBank/DDBJ whole genome shotgun (WGS) entry which is preliminary data.</text>
</comment>
<dbReference type="RefSeq" id="XP_044543380.1">
    <property type="nucleotide sequence ID" value="XM_044686655.1"/>
</dbReference>
<evidence type="ECO:0000256" key="1">
    <source>
        <dbReference type="SAM" id="Phobius"/>
    </source>
</evidence>
<dbReference type="Proteomes" id="UP000816034">
    <property type="component" value="Unassembled WGS sequence"/>
</dbReference>
<gene>
    <name evidence="3" type="ORF">C9374_011043</name>
</gene>
<evidence type="ECO:0000313" key="4">
    <source>
        <dbReference type="Proteomes" id="UP000816034"/>
    </source>
</evidence>
<feature type="signal peptide" evidence="2">
    <location>
        <begin position="1"/>
        <end position="19"/>
    </location>
</feature>
<reference evidence="3 4" key="1">
    <citation type="journal article" date="2018" name="BMC Genomics">
        <title>The genome of Naegleria lovaniensis, the basis for a comparative approach to unravel pathogenicity factors of the human pathogenic amoeba N. fowleri.</title>
        <authorList>
            <person name="Liechti N."/>
            <person name="Schurch N."/>
            <person name="Bruggmann R."/>
            <person name="Wittwer M."/>
        </authorList>
    </citation>
    <scope>NUCLEOTIDE SEQUENCE [LARGE SCALE GENOMIC DNA]</scope>
    <source>
        <strain evidence="3 4">ATCC 30569</strain>
    </source>
</reference>
<keyword evidence="2" id="KW-0732">Signal</keyword>
<proteinExistence type="predicted"/>
<keyword evidence="1" id="KW-0812">Transmembrane</keyword>
<dbReference type="GeneID" id="68103497"/>
<protein>
    <submittedName>
        <fullName evidence="3">Uncharacterized protein</fullName>
    </submittedName>
</protein>
<keyword evidence="4" id="KW-1185">Reference proteome</keyword>
<accession>A0AA88GHG9</accession>
<evidence type="ECO:0000313" key="3">
    <source>
        <dbReference type="EMBL" id="KAG2374206.1"/>
    </source>
</evidence>
<feature type="transmembrane region" description="Helical" evidence="1">
    <location>
        <begin position="204"/>
        <end position="229"/>
    </location>
</feature>
<evidence type="ECO:0000256" key="2">
    <source>
        <dbReference type="SAM" id="SignalP"/>
    </source>
</evidence>
<name>A0AA88GHG9_NAELO</name>
<dbReference type="EMBL" id="PYSW02000047">
    <property type="protein sequence ID" value="KAG2374206.1"/>
    <property type="molecule type" value="Genomic_DNA"/>
</dbReference>
<sequence length="261" mass="29114">MMVAALLLCLYRSAQVASASPTTSSRLNLKTLVRESAELYHAPHYAQVMTEIQKARDSSSPNDLYSDFKTGTWHTGDFETYDENCVENTFVFVNLTIPNSYSMILSAPFQPADRILLSACLKGLKDSYHLCGIKVENISSSACVRFHYDEKLETVKVAINLNSLSCMAPTFDYDGKCSLEESSIPEFIFYYSAPGDNSMMLRNVVAIVVLSLLVCCCACVGVVGGYFGYRYFKNRNNTKKPSHSGNIQLDPQEQYAELEDI</sequence>
<keyword evidence="1" id="KW-1133">Transmembrane helix</keyword>
<feature type="chain" id="PRO_5041713587" evidence="2">
    <location>
        <begin position="20"/>
        <end position="261"/>
    </location>
</feature>